<protein>
    <submittedName>
        <fullName evidence="2">Uncharacterized protein</fullName>
    </submittedName>
</protein>
<keyword evidence="3" id="KW-1185">Reference proteome</keyword>
<keyword evidence="1" id="KW-1133">Transmembrane helix</keyword>
<evidence type="ECO:0000313" key="2">
    <source>
        <dbReference type="EMBL" id="TCO61044.1"/>
    </source>
</evidence>
<comment type="caution">
    <text evidence="2">The sequence shown here is derived from an EMBL/GenBank/DDBJ whole genome shotgun (WGS) entry which is preliminary data.</text>
</comment>
<keyword evidence="1" id="KW-0812">Transmembrane</keyword>
<evidence type="ECO:0000313" key="3">
    <source>
        <dbReference type="Proteomes" id="UP000295680"/>
    </source>
</evidence>
<evidence type="ECO:0000256" key="1">
    <source>
        <dbReference type="SAM" id="Phobius"/>
    </source>
</evidence>
<feature type="transmembrane region" description="Helical" evidence="1">
    <location>
        <begin position="21"/>
        <end position="39"/>
    </location>
</feature>
<proteinExistence type="predicted"/>
<feature type="transmembrane region" description="Helical" evidence="1">
    <location>
        <begin position="124"/>
        <end position="141"/>
    </location>
</feature>
<gene>
    <name evidence="2" type="ORF">EV192_103627</name>
</gene>
<keyword evidence="1" id="KW-0472">Membrane</keyword>
<dbReference type="Proteomes" id="UP000295680">
    <property type="component" value="Unassembled WGS sequence"/>
</dbReference>
<name>A0A4R2JNW0_9PSEU</name>
<sequence>MVGESLRHAEARFVVFVDRHRRWMTALGILVIGALGGLVTGSKPSSDEPLGAAVVVWLIIASVLALAVLVFGKRDEHAFPEGLDTDTCVAVRLAVLRGGPVDPVLAPAVAHHTRVVLSIPFRPGYMYGILGLPLAANLIRLGVSIDDHEPRAIAWHAVVAIVIIGVLLCVPRAKRKRVRVRAAEQEALRLMGQEVV</sequence>
<feature type="transmembrane region" description="Helical" evidence="1">
    <location>
        <begin position="51"/>
        <end position="71"/>
    </location>
</feature>
<dbReference type="AlphaFoldDB" id="A0A4R2JNW0"/>
<feature type="transmembrane region" description="Helical" evidence="1">
    <location>
        <begin position="153"/>
        <end position="171"/>
    </location>
</feature>
<organism evidence="2 3">
    <name type="scientific">Actinocrispum wychmicini</name>
    <dbReference type="NCBI Taxonomy" id="1213861"/>
    <lineage>
        <taxon>Bacteria</taxon>
        <taxon>Bacillati</taxon>
        <taxon>Actinomycetota</taxon>
        <taxon>Actinomycetes</taxon>
        <taxon>Pseudonocardiales</taxon>
        <taxon>Pseudonocardiaceae</taxon>
        <taxon>Actinocrispum</taxon>
    </lineage>
</organism>
<dbReference type="EMBL" id="SLWS01000003">
    <property type="protein sequence ID" value="TCO61044.1"/>
    <property type="molecule type" value="Genomic_DNA"/>
</dbReference>
<reference evidence="2 3" key="1">
    <citation type="submission" date="2019-03" db="EMBL/GenBank/DDBJ databases">
        <title>Genomic Encyclopedia of Type Strains, Phase IV (KMG-IV): sequencing the most valuable type-strain genomes for metagenomic binning, comparative biology and taxonomic classification.</title>
        <authorList>
            <person name="Goeker M."/>
        </authorList>
    </citation>
    <scope>NUCLEOTIDE SEQUENCE [LARGE SCALE GENOMIC DNA]</scope>
    <source>
        <strain evidence="2 3">DSM 45934</strain>
    </source>
</reference>
<accession>A0A4R2JNW0</accession>